<evidence type="ECO:0000256" key="12">
    <source>
        <dbReference type="SAM" id="MobiDB-lite"/>
    </source>
</evidence>
<dbReference type="PANTHER" id="PTHR18934:SF109">
    <property type="entry name" value="ATP-DEPENDENT RNA HELICASE DHX15 HOMOLOG"/>
    <property type="match status" value="1"/>
</dbReference>
<keyword evidence="5" id="KW-0347">Helicase</keyword>
<dbReference type="GO" id="GO:0003723">
    <property type="term" value="F:RNA binding"/>
    <property type="evidence" value="ECO:0007669"/>
    <property type="project" value="TreeGrafter"/>
</dbReference>
<sequence>MYKMTDIEPEKKKIKINTNTIDILYENGQSKRKNLEELIEKSSKKTKTDNLVDSVNENVTQTNAKSENINNDFVCSGISESSTTNHDNVHNYEQTSYITGIITKVADDKDSVLKIPNNIINTTDNENGIRQNKQNGEDDQNKQNGEDDQNKQNGEDDQNKQNGEDDQNKQNGEDDQNKQSGEDDQNKQNGEDDQNKQNGEDDQNKQNGESEPLINKLTNKKYSARYFELLEVKKKLPAWSAKKNFLKLFKRNNVLIIVGDTGSGKTTQISQFILESKVFEKKSIAVTQPRRVAAMSVAARVSEELDVELGTYVGYTIRFEDRSSNKTIIKYLTDGMLLRESIYDPMLSKYNTIILDEAHERTLSTDILFGLIKNIQEKRNDLKLIVMSATLDADKFQNFFNMSKILKIPGRLYPVEIFYTVEAEKNYIKVVIRTVYDIHINEEEGDILVFLTGEEEIEMTKKELEKLMLKNANTLNRQLIVLPLYSSLPSIQQQKIFEPAPGPRFVGDKKGRKCILATNIAETSITIDGIVYVIDPGFSKQKVYNPRARVESLLIAPISKASAQQRAGRAGRTKPGKCFRLYTEKCYEQILPEQTYPEILRSNLGAVVLNLKKLGIDDLVHFDFIDPPAPETLMRALEQLNYLGALDDEGELTTTGHLMSEFPVDPQLAKVLVESPNFFCSNEILTIAAMLSVPYCFLRPKIKGKEADDIKARFLHLDGDHLTLLNVFHAYMKCTLLDPNASKKFCYDYFLNHRAMTSAQNVRNQLLKTMEKLKLKLISNHPTNPDYYINIRKALLKGYYQQVAYKTSKGYYITVKDIQIVTLHPSSVFQINPEWVIYHELLLTSKNFLRTVTKIDGKWLLEIAKNYYSLEDLPNSEAKNELRAILKRS</sequence>
<keyword evidence="6" id="KW-0067">ATP-binding</keyword>
<dbReference type="FunFam" id="1.20.120.1080:FF:000003">
    <property type="entry name" value="Pre-mRNA-splicing factor ATP-dependent RNA helicase PRP43"/>
    <property type="match status" value="1"/>
</dbReference>
<dbReference type="InterPro" id="IPR014001">
    <property type="entry name" value="Helicase_ATP-bd"/>
</dbReference>
<evidence type="ECO:0000256" key="8">
    <source>
        <dbReference type="ARBA" id="ARBA00047984"/>
    </source>
</evidence>
<dbReference type="PROSITE" id="PS51194">
    <property type="entry name" value="HELICASE_CTER"/>
    <property type="match status" value="1"/>
</dbReference>
<dbReference type="SMART" id="SM00847">
    <property type="entry name" value="HA2"/>
    <property type="match status" value="1"/>
</dbReference>
<feature type="domain" description="Helicase C-terminal" evidence="14">
    <location>
        <begin position="434"/>
        <end position="615"/>
    </location>
</feature>
<dbReference type="Proteomes" id="UP000694416">
    <property type="component" value="Unplaced"/>
</dbReference>
<feature type="compositionally biased region" description="Basic and acidic residues" evidence="12">
    <location>
        <begin position="135"/>
        <end position="204"/>
    </location>
</feature>
<dbReference type="SMART" id="SM00490">
    <property type="entry name" value="HELICc"/>
    <property type="match status" value="1"/>
</dbReference>
<comment type="subunit">
    <text evidence="9">Component of the U11/U12 snRNPs that are part of the U12-type spliceosome. Identified in the Intron Large spliceosome complex (IL, also named intron lariat spliceosome), a post-mRNA release spliceosomal complex containing the excised intron, U2, U5 and U6 snRNPs, and splicing factors; the association may be transient. The IL complex exists in two distinct conformations, one with the DHX15 (ILS2) and one without (ILS1). Interacts with TFIP11 (via G-patch domain); indicative for a recruitment to the IL complex. Interacts with SSB/La. Interacts with GPATCH2 (via G-patch domain); promoting the RNA helicase activity. Interacts with NKRF (via G-patch domain); promoting the RNA helicase activity. Interacts with NLRP6.</text>
</comment>
<dbReference type="GO" id="GO:0140374">
    <property type="term" value="P:antiviral innate immune response"/>
    <property type="evidence" value="ECO:0007669"/>
    <property type="project" value="UniProtKB-ARBA"/>
</dbReference>
<organism evidence="15 16">
    <name type="scientific">Piliocolobus tephrosceles</name>
    <name type="common">Ugandan red Colobus</name>
    <dbReference type="NCBI Taxonomy" id="591936"/>
    <lineage>
        <taxon>Eukaryota</taxon>
        <taxon>Metazoa</taxon>
        <taxon>Chordata</taxon>
        <taxon>Craniata</taxon>
        <taxon>Vertebrata</taxon>
        <taxon>Euteleostomi</taxon>
        <taxon>Mammalia</taxon>
        <taxon>Eutheria</taxon>
        <taxon>Euarchontoglires</taxon>
        <taxon>Primates</taxon>
        <taxon>Haplorrhini</taxon>
        <taxon>Catarrhini</taxon>
        <taxon>Cercopithecidae</taxon>
        <taxon>Colobinae</taxon>
        <taxon>Piliocolobus</taxon>
    </lineage>
</organism>
<proteinExistence type="predicted"/>
<dbReference type="CDD" id="cd17973">
    <property type="entry name" value="DEXHc_DHX15"/>
    <property type="match status" value="1"/>
</dbReference>
<dbReference type="Pfam" id="PF21010">
    <property type="entry name" value="HA2_C"/>
    <property type="match status" value="1"/>
</dbReference>
<dbReference type="AlphaFoldDB" id="A0A8C9GWH2"/>
<evidence type="ECO:0000256" key="11">
    <source>
        <dbReference type="ARBA" id="ARBA00083333"/>
    </source>
</evidence>
<dbReference type="Gene3D" id="1.20.120.1080">
    <property type="match status" value="1"/>
</dbReference>
<accession>A0A8C9GWH2</accession>
<comment type="catalytic activity">
    <reaction evidence="8">
        <text>ATP + H2O = ADP + phosphate + H(+)</text>
        <dbReference type="Rhea" id="RHEA:13065"/>
        <dbReference type="ChEBI" id="CHEBI:15377"/>
        <dbReference type="ChEBI" id="CHEBI:15378"/>
        <dbReference type="ChEBI" id="CHEBI:30616"/>
        <dbReference type="ChEBI" id="CHEBI:43474"/>
        <dbReference type="ChEBI" id="CHEBI:456216"/>
        <dbReference type="EC" id="3.6.4.13"/>
    </reaction>
</comment>
<feature type="compositionally biased region" description="Polar residues" evidence="12">
    <location>
        <begin position="119"/>
        <end position="134"/>
    </location>
</feature>
<dbReference type="PROSITE" id="PS51192">
    <property type="entry name" value="HELICASE_ATP_BIND_1"/>
    <property type="match status" value="1"/>
</dbReference>
<keyword evidence="4" id="KW-0378">Hydrolase</keyword>
<dbReference type="InterPro" id="IPR011709">
    <property type="entry name" value="DEAD-box_helicase_OB_fold"/>
</dbReference>
<evidence type="ECO:0000256" key="3">
    <source>
        <dbReference type="ARBA" id="ARBA00022741"/>
    </source>
</evidence>
<dbReference type="Pfam" id="PF00271">
    <property type="entry name" value="Helicase_C"/>
    <property type="match status" value="1"/>
</dbReference>
<dbReference type="InterPro" id="IPR044756">
    <property type="entry name" value="DHX15_DEXHc"/>
</dbReference>
<dbReference type="PANTHER" id="PTHR18934">
    <property type="entry name" value="ATP-DEPENDENT RNA HELICASE"/>
    <property type="match status" value="1"/>
</dbReference>
<dbReference type="InterPro" id="IPR001650">
    <property type="entry name" value="Helicase_C-like"/>
</dbReference>
<feature type="domain" description="Helicase ATP-binding" evidence="13">
    <location>
        <begin position="246"/>
        <end position="409"/>
    </location>
</feature>
<dbReference type="SMART" id="SM00487">
    <property type="entry name" value="DEXDc"/>
    <property type="match status" value="1"/>
</dbReference>
<reference evidence="15" key="2">
    <citation type="submission" date="2025-09" db="UniProtKB">
        <authorList>
            <consortium name="Ensembl"/>
        </authorList>
    </citation>
    <scope>IDENTIFICATION</scope>
</reference>
<evidence type="ECO:0000256" key="1">
    <source>
        <dbReference type="ARBA" id="ARBA00012552"/>
    </source>
</evidence>
<dbReference type="Gene3D" id="3.40.50.300">
    <property type="entry name" value="P-loop containing nucleotide triphosphate hydrolases"/>
    <property type="match status" value="2"/>
</dbReference>
<dbReference type="InterPro" id="IPR007502">
    <property type="entry name" value="Helicase-assoc_dom"/>
</dbReference>
<keyword evidence="3" id="KW-0547">Nucleotide-binding</keyword>
<protein>
    <recommendedName>
        <fullName evidence="10">ATP-dependent RNA helicase DHX15</fullName>
        <ecNumber evidence="1">3.6.4.13</ecNumber>
    </recommendedName>
    <alternativeName>
        <fullName evidence="11">DEAH box protein 15</fullName>
    </alternativeName>
</protein>
<dbReference type="InterPro" id="IPR011545">
    <property type="entry name" value="DEAD/DEAH_box_helicase_dom"/>
</dbReference>
<evidence type="ECO:0000256" key="4">
    <source>
        <dbReference type="ARBA" id="ARBA00022801"/>
    </source>
</evidence>
<dbReference type="GO" id="GO:0006397">
    <property type="term" value="P:mRNA processing"/>
    <property type="evidence" value="ECO:0007669"/>
    <property type="project" value="UniProtKB-KW"/>
</dbReference>
<dbReference type="CDD" id="cd18791">
    <property type="entry name" value="SF2_C_RHA"/>
    <property type="match status" value="1"/>
</dbReference>
<reference evidence="15" key="1">
    <citation type="submission" date="2025-08" db="UniProtKB">
        <authorList>
            <consortium name="Ensembl"/>
        </authorList>
    </citation>
    <scope>IDENTIFICATION</scope>
</reference>
<dbReference type="SUPFAM" id="SSF52540">
    <property type="entry name" value="P-loop containing nucleoside triphosphate hydrolases"/>
    <property type="match status" value="1"/>
</dbReference>
<evidence type="ECO:0000313" key="16">
    <source>
        <dbReference type="Proteomes" id="UP000694416"/>
    </source>
</evidence>
<evidence type="ECO:0000256" key="7">
    <source>
        <dbReference type="ARBA" id="ARBA00023187"/>
    </source>
</evidence>
<dbReference type="InterPro" id="IPR027417">
    <property type="entry name" value="P-loop_NTPase"/>
</dbReference>
<keyword evidence="2" id="KW-0507">mRNA processing</keyword>
<dbReference type="FunFam" id="3.40.50.300:FF:000007">
    <property type="entry name" value="Pre-mRNA-splicing factor ATP-dependent RNA helicase"/>
    <property type="match status" value="1"/>
</dbReference>
<evidence type="ECO:0000259" key="14">
    <source>
        <dbReference type="PROSITE" id="PS51194"/>
    </source>
</evidence>
<evidence type="ECO:0000259" key="13">
    <source>
        <dbReference type="PROSITE" id="PS51192"/>
    </source>
</evidence>
<dbReference type="GO" id="GO:0016787">
    <property type="term" value="F:hydrolase activity"/>
    <property type="evidence" value="ECO:0007669"/>
    <property type="project" value="UniProtKB-KW"/>
</dbReference>
<dbReference type="GO" id="GO:0003724">
    <property type="term" value="F:RNA helicase activity"/>
    <property type="evidence" value="ECO:0007669"/>
    <property type="project" value="UniProtKB-EC"/>
</dbReference>
<evidence type="ECO:0000256" key="6">
    <source>
        <dbReference type="ARBA" id="ARBA00022840"/>
    </source>
</evidence>
<dbReference type="Pfam" id="PF07717">
    <property type="entry name" value="OB_NTP_bind"/>
    <property type="match status" value="1"/>
</dbReference>
<dbReference type="Pfam" id="PF00270">
    <property type="entry name" value="DEAD"/>
    <property type="match status" value="1"/>
</dbReference>
<evidence type="ECO:0000256" key="2">
    <source>
        <dbReference type="ARBA" id="ARBA00022664"/>
    </source>
</evidence>
<dbReference type="EC" id="3.6.4.13" evidence="1"/>
<dbReference type="Ensembl" id="ENSPTET00000016744.1">
    <property type="protein sequence ID" value="ENSPTEP00000011077.1"/>
    <property type="gene ID" value="ENSPTEG00000012518.1"/>
</dbReference>
<name>A0A8C9GWH2_9PRIM</name>
<evidence type="ECO:0000313" key="15">
    <source>
        <dbReference type="Ensembl" id="ENSPTEP00000011077.1"/>
    </source>
</evidence>
<dbReference type="FunFam" id="3.40.50.300:FF:001148">
    <property type="entry name" value="Pre-mRNA-splicing factor ATP-dependent RNA helicase DHX15/PRP43"/>
    <property type="match status" value="1"/>
</dbReference>
<dbReference type="Pfam" id="PF04408">
    <property type="entry name" value="WHD_HA2"/>
    <property type="match status" value="1"/>
</dbReference>
<feature type="region of interest" description="Disordered" evidence="12">
    <location>
        <begin position="119"/>
        <end position="216"/>
    </location>
</feature>
<keyword evidence="7" id="KW-0508">mRNA splicing</keyword>
<dbReference type="GO" id="GO:0005524">
    <property type="term" value="F:ATP binding"/>
    <property type="evidence" value="ECO:0007669"/>
    <property type="project" value="UniProtKB-KW"/>
</dbReference>
<evidence type="ECO:0000256" key="9">
    <source>
        <dbReference type="ARBA" id="ARBA00065093"/>
    </source>
</evidence>
<dbReference type="InterPro" id="IPR048333">
    <property type="entry name" value="HA2_WH"/>
</dbReference>
<evidence type="ECO:0000256" key="5">
    <source>
        <dbReference type="ARBA" id="ARBA00022806"/>
    </source>
</evidence>
<dbReference type="GO" id="GO:0008380">
    <property type="term" value="P:RNA splicing"/>
    <property type="evidence" value="ECO:0007669"/>
    <property type="project" value="UniProtKB-KW"/>
</dbReference>
<evidence type="ECO:0000256" key="10">
    <source>
        <dbReference type="ARBA" id="ARBA00071131"/>
    </source>
</evidence>
<keyword evidence="16" id="KW-1185">Reference proteome</keyword>